<keyword evidence="10" id="KW-0325">Glycoprotein</keyword>
<feature type="region of interest" description="Disordered" evidence="12">
    <location>
        <begin position="1035"/>
        <end position="1153"/>
    </location>
</feature>
<reference evidence="16 17" key="1">
    <citation type="submission" date="2017-06" db="EMBL/GenBank/DDBJ databases">
        <title>A platform for efficient transgenesis in Macrostomum lignano, a flatworm model organism for stem cell research.</title>
        <authorList>
            <person name="Berezikov E."/>
        </authorList>
    </citation>
    <scope>NUCLEOTIDE SEQUENCE [LARGE SCALE GENOMIC DNA]</scope>
    <source>
        <strain evidence="16">DV1</strain>
        <tissue evidence="16">Whole organism</tissue>
    </source>
</reference>
<comment type="caution">
    <text evidence="16">The sequence shown here is derived from an EMBL/GenBank/DDBJ whole genome shotgun (WGS) entry which is preliminary data.</text>
</comment>
<dbReference type="CDD" id="cd11304">
    <property type="entry name" value="Cadherin_repeat"/>
    <property type="match status" value="6"/>
</dbReference>
<name>A0A267FFK4_9PLAT</name>
<evidence type="ECO:0000256" key="1">
    <source>
        <dbReference type="ARBA" id="ARBA00004167"/>
    </source>
</evidence>
<dbReference type="Proteomes" id="UP000215902">
    <property type="component" value="Unassembled WGS sequence"/>
</dbReference>
<evidence type="ECO:0000256" key="12">
    <source>
        <dbReference type="SAM" id="MobiDB-lite"/>
    </source>
</evidence>
<comment type="subcellular location">
    <subcellularLocation>
        <location evidence="1">Membrane</location>
        <topology evidence="1">Single-pass membrane protein</topology>
    </subcellularLocation>
</comment>
<dbReference type="PANTHER" id="PTHR24028:SF328">
    <property type="entry name" value="CADHERIN-3"/>
    <property type="match status" value="1"/>
</dbReference>
<organism evidence="16 17">
    <name type="scientific">Macrostomum lignano</name>
    <dbReference type="NCBI Taxonomy" id="282301"/>
    <lineage>
        <taxon>Eukaryota</taxon>
        <taxon>Metazoa</taxon>
        <taxon>Spiralia</taxon>
        <taxon>Lophotrochozoa</taxon>
        <taxon>Platyhelminthes</taxon>
        <taxon>Rhabditophora</taxon>
        <taxon>Macrostomorpha</taxon>
        <taxon>Macrostomida</taxon>
        <taxon>Macrostomidae</taxon>
        <taxon>Macrostomum</taxon>
    </lineage>
</organism>
<evidence type="ECO:0000256" key="14">
    <source>
        <dbReference type="SAM" id="SignalP"/>
    </source>
</evidence>
<keyword evidence="9" id="KW-1015">Disulfide bond</keyword>
<evidence type="ECO:0000256" key="3">
    <source>
        <dbReference type="ARBA" id="ARBA00022692"/>
    </source>
</evidence>
<dbReference type="InterPro" id="IPR015919">
    <property type="entry name" value="Cadherin-like_sf"/>
</dbReference>
<dbReference type="FunFam" id="2.60.40.60:FF:000058">
    <property type="entry name" value="FAT atypical cadherin 3"/>
    <property type="match status" value="1"/>
</dbReference>
<dbReference type="PROSITE" id="PS50268">
    <property type="entry name" value="CADHERIN_2"/>
    <property type="match status" value="7"/>
</dbReference>
<dbReference type="PANTHER" id="PTHR24028">
    <property type="entry name" value="CADHERIN-87A"/>
    <property type="match status" value="1"/>
</dbReference>
<feature type="transmembrane region" description="Helical" evidence="13">
    <location>
        <begin position="918"/>
        <end position="941"/>
    </location>
</feature>
<dbReference type="Pfam" id="PF00028">
    <property type="entry name" value="Cadherin"/>
    <property type="match status" value="5"/>
</dbReference>
<evidence type="ECO:0000256" key="6">
    <source>
        <dbReference type="ARBA" id="ARBA00022837"/>
    </source>
</evidence>
<feature type="domain" description="Cadherin" evidence="15">
    <location>
        <begin position="520"/>
        <end position="633"/>
    </location>
</feature>
<keyword evidence="3 13" id="KW-0812">Transmembrane</keyword>
<evidence type="ECO:0000313" key="17">
    <source>
        <dbReference type="Proteomes" id="UP000215902"/>
    </source>
</evidence>
<gene>
    <name evidence="16" type="ORF">BOX15_Mlig004164g1</name>
</gene>
<feature type="compositionally biased region" description="Low complexity" evidence="12">
    <location>
        <begin position="1126"/>
        <end position="1137"/>
    </location>
</feature>
<feature type="domain" description="Cadherin" evidence="15">
    <location>
        <begin position="648"/>
        <end position="766"/>
    </location>
</feature>
<dbReference type="InterPro" id="IPR050174">
    <property type="entry name" value="Protocadherin/Cadherin-CA"/>
</dbReference>
<feature type="region of interest" description="Disordered" evidence="12">
    <location>
        <begin position="950"/>
        <end position="971"/>
    </location>
</feature>
<dbReference type="GO" id="GO:0005886">
    <property type="term" value="C:plasma membrane"/>
    <property type="evidence" value="ECO:0007669"/>
    <property type="project" value="InterPro"/>
</dbReference>
<sequence length="1168" mass="123518">MKQFCPAALLLLTVATTAANVAAASPGGDAIAQPIDLADDTPAGAWLADLRRVLRLDAASAATLSILNPKHDVVSSLAINATAGYLFAQRAIDRDDLCRGDSSAGRACCQPDATDAPCEVQLQLSYSSGNGGSRQLSALRLRLTDANDNAPTFKQKSTTLRVAEGPLPSVGQPTSISGAGGVFQASDPDQGANGSIVYRLVPVDPATGEVDETTLMPFRLDQSDRNRLTLLVTSELDREKQPAYKMRLLAIDGGRPALTGTLRITVEIQDINDESPVFNQIEYSARLSEDAAIGTEVARVRATDNDAGPNGDVHYSLSHGSAQFIIRSHDGEGIVTLRSKLDAETLTHIVVYIVAKDRGYPPKTSEAKLTVTVDDVNDEKPQIEIFYLNPDSTAPRGSRGLLNENANSENVAKAEVTDRDSGSGGRVSCDADNESFTLVPLHLSDAAGSASTSSRATSVGAVNRREFLIRSRDPLDREASDSLQFNIVCSDDGRPVRLTGSAAVRLRLLDVNDNPPVFDRRSGYDFQLLENEPSRRGGRQLVGIVTASDKDEGENARLVYSIEQDPSGAFQIDNATGQLFAVHPLDREKLAAERQPAQVLLRVSAADSNPSHPRAVTDVRVIVLDRNDCPPRFVTNNRRPEGVVGISGGADYEFSVEETAGSGANGGPSSTVVGAVRAEDDDEPGRIEYAMETTGLDPDTANSFRVDPNTGQVRAIRQLDREARAIYVFTVTARDSPRPNSGDPQLTGSATVTVHVLDVNDCSPEFIVPKTSGESVSVADNAKAGYTVTTVKARDADLNKNGEVTYTILPDSSGSDAGRGLFKMDRTGVLFMDRSLTPRDARPEPYELIVEAADQGKPSLRTRTTLRVFVVPADSVGVGGDGGDGSKSAGEAAGERRGGKTGGDFGNGLGQQRTRTTIVLGLVVFFFLLLIVVTFAVLILLRPCRRGGASGGGGSGIGGGRPDPAGEAVSGGSDLGDFGGGAGIRDFKTVRGYLMAGNGKSGEPATMMRGSIDGASPPELYNLLTTNRQPAVGALEPAESTPMSVVSSMPAARLSDYQSLRPATASGTGRRRKPPAQQQQQQQQQQHPVPDGQSPVYYQAGSPQGNGPFGTTRGFEQRTNSAGLRTAAAAAGATMTTQQISSTKSQPVTPMDRRKFSAFNPYADASFV</sequence>
<feature type="domain" description="Cadherin" evidence="15">
    <location>
        <begin position="29"/>
        <end position="153"/>
    </location>
</feature>
<feature type="region of interest" description="Disordered" evidence="12">
    <location>
        <begin position="998"/>
        <end position="1021"/>
    </location>
</feature>
<feature type="chain" id="PRO_5012334218" description="Cadherin domain-containing protein" evidence="14">
    <location>
        <begin position="24"/>
        <end position="1168"/>
    </location>
</feature>
<dbReference type="InterPro" id="IPR002126">
    <property type="entry name" value="Cadherin-like_dom"/>
</dbReference>
<dbReference type="PROSITE" id="PS00232">
    <property type="entry name" value="CADHERIN_1"/>
    <property type="match status" value="1"/>
</dbReference>
<evidence type="ECO:0000256" key="5">
    <source>
        <dbReference type="ARBA" id="ARBA00022737"/>
    </source>
</evidence>
<keyword evidence="2" id="KW-0245">EGF-like domain</keyword>
<feature type="region of interest" description="Disordered" evidence="12">
    <location>
        <begin position="880"/>
        <end position="908"/>
    </location>
</feature>
<dbReference type="FunFam" id="2.60.40.60:FF:000020">
    <property type="entry name" value="Dachsous cadherin-related 1b"/>
    <property type="match status" value="1"/>
</dbReference>
<evidence type="ECO:0000259" key="15">
    <source>
        <dbReference type="PROSITE" id="PS50268"/>
    </source>
</evidence>
<evidence type="ECO:0000256" key="7">
    <source>
        <dbReference type="ARBA" id="ARBA00022989"/>
    </source>
</evidence>
<evidence type="ECO:0000256" key="2">
    <source>
        <dbReference type="ARBA" id="ARBA00022536"/>
    </source>
</evidence>
<keyword evidence="6 11" id="KW-0106">Calcium</keyword>
<dbReference type="GO" id="GO:0007156">
    <property type="term" value="P:homophilic cell adhesion via plasma membrane adhesion molecules"/>
    <property type="evidence" value="ECO:0007669"/>
    <property type="project" value="InterPro"/>
</dbReference>
<feature type="compositionally biased region" description="Gly residues" evidence="12">
    <location>
        <begin position="950"/>
        <end position="961"/>
    </location>
</feature>
<feature type="signal peptide" evidence="14">
    <location>
        <begin position="1"/>
        <end position="23"/>
    </location>
</feature>
<evidence type="ECO:0000256" key="10">
    <source>
        <dbReference type="ARBA" id="ARBA00023180"/>
    </source>
</evidence>
<evidence type="ECO:0000256" key="9">
    <source>
        <dbReference type="ARBA" id="ARBA00023157"/>
    </source>
</evidence>
<dbReference type="EMBL" id="NIVC01001079">
    <property type="protein sequence ID" value="PAA72565.1"/>
    <property type="molecule type" value="Genomic_DNA"/>
</dbReference>
<evidence type="ECO:0000256" key="13">
    <source>
        <dbReference type="SAM" id="Phobius"/>
    </source>
</evidence>
<evidence type="ECO:0000256" key="8">
    <source>
        <dbReference type="ARBA" id="ARBA00023136"/>
    </source>
</evidence>
<dbReference type="PRINTS" id="PR00205">
    <property type="entry name" value="CADHERIN"/>
</dbReference>
<feature type="compositionally biased region" description="Low complexity" evidence="12">
    <location>
        <begin position="1077"/>
        <end position="1086"/>
    </location>
</feature>
<dbReference type="GO" id="GO:0005509">
    <property type="term" value="F:calcium ion binding"/>
    <property type="evidence" value="ECO:0007669"/>
    <property type="project" value="UniProtKB-UniRule"/>
</dbReference>
<feature type="compositionally biased region" description="Polar residues" evidence="12">
    <location>
        <begin position="1138"/>
        <end position="1148"/>
    </location>
</feature>
<feature type="domain" description="Cadherin" evidence="15">
    <location>
        <begin position="154"/>
        <end position="278"/>
    </location>
</feature>
<keyword evidence="17" id="KW-1185">Reference proteome</keyword>
<dbReference type="SMART" id="SM00112">
    <property type="entry name" value="CA"/>
    <property type="match status" value="6"/>
</dbReference>
<keyword evidence="5" id="KW-0677">Repeat</keyword>
<dbReference type="InterPro" id="IPR020894">
    <property type="entry name" value="Cadherin_CS"/>
</dbReference>
<accession>A0A267FFK4</accession>
<evidence type="ECO:0000256" key="4">
    <source>
        <dbReference type="ARBA" id="ARBA00022729"/>
    </source>
</evidence>
<feature type="compositionally biased region" description="Low complexity" evidence="12">
    <location>
        <begin position="962"/>
        <end position="971"/>
    </location>
</feature>
<dbReference type="AlphaFoldDB" id="A0A267FFK4"/>
<protein>
    <recommendedName>
        <fullName evidence="15">Cadherin domain-containing protein</fullName>
    </recommendedName>
</protein>
<dbReference type="OrthoDB" id="6252479at2759"/>
<feature type="domain" description="Cadherin" evidence="15">
    <location>
        <begin position="770"/>
        <end position="875"/>
    </location>
</feature>
<feature type="domain" description="Cadherin" evidence="15">
    <location>
        <begin position="279"/>
        <end position="383"/>
    </location>
</feature>
<evidence type="ECO:0000313" key="16">
    <source>
        <dbReference type="EMBL" id="PAA72565.1"/>
    </source>
</evidence>
<feature type="domain" description="Cadherin" evidence="15">
    <location>
        <begin position="430"/>
        <end position="518"/>
    </location>
</feature>
<evidence type="ECO:0000256" key="11">
    <source>
        <dbReference type="PROSITE-ProRule" id="PRU00043"/>
    </source>
</evidence>
<dbReference type="Gene3D" id="2.60.40.60">
    <property type="entry name" value="Cadherins"/>
    <property type="match status" value="6"/>
</dbReference>
<keyword evidence="7 13" id="KW-1133">Transmembrane helix</keyword>
<proteinExistence type="predicted"/>
<keyword evidence="4 14" id="KW-0732">Signal</keyword>
<keyword evidence="8 13" id="KW-0472">Membrane</keyword>
<dbReference type="STRING" id="282301.A0A267FFK4"/>
<dbReference type="SUPFAM" id="SSF49313">
    <property type="entry name" value="Cadherin-like"/>
    <property type="match status" value="6"/>
</dbReference>